<evidence type="ECO:0000313" key="1">
    <source>
        <dbReference type="EMBL" id="KAI4339625.1"/>
    </source>
</evidence>
<dbReference type="EMBL" id="CM042886">
    <property type="protein sequence ID" value="KAI4339625.1"/>
    <property type="molecule type" value="Genomic_DNA"/>
</dbReference>
<organism evidence="1 2">
    <name type="scientific">Melastoma candidum</name>
    <dbReference type="NCBI Taxonomy" id="119954"/>
    <lineage>
        <taxon>Eukaryota</taxon>
        <taxon>Viridiplantae</taxon>
        <taxon>Streptophyta</taxon>
        <taxon>Embryophyta</taxon>
        <taxon>Tracheophyta</taxon>
        <taxon>Spermatophyta</taxon>
        <taxon>Magnoliopsida</taxon>
        <taxon>eudicotyledons</taxon>
        <taxon>Gunneridae</taxon>
        <taxon>Pentapetalae</taxon>
        <taxon>rosids</taxon>
        <taxon>malvids</taxon>
        <taxon>Myrtales</taxon>
        <taxon>Melastomataceae</taxon>
        <taxon>Melastomatoideae</taxon>
        <taxon>Melastomateae</taxon>
        <taxon>Melastoma</taxon>
    </lineage>
</organism>
<evidence type="ECO:0000313" key="2">
    <source>
        <dbReference type="Proteomes" id="UP001057402"/>
    </source>
</evidence>
<gene>
    <name evidence="1" type="ORF">MLD38_024543</name>
</gene>
<name>A0ACB9NSM0_9MYRT</name>
<reference evidence="2" key="1">
    <citation type="journal article" date="2023" name="Front. Plant Sci.">
        <title>Chromosomal-level genome assembly of Melastoma candidum provides insights into trichome evolution.</title>
        <authorList>
            <person name="Zhong Y."/>
            <person name="Wu W."/>
            <person name="Sun C."/>
            <person name="Zou P."/>
            <person name="Liu Y."/>
            <person name="Dai S."/>
            <person name="Zhou R."/>
        </authorList>
    </citation>
    <scope>NUCLEOTIDE SEQUENCE [LARGE SCALE GENOMIC DNA]</scope>
</reference>
<protein>
    <submittedName>
        <fullName evidence="1">Uncharacterized protein</fullName>
    </submittedName>
</protein>
<proteinExistence type="predicted"/>
<keyword evidence="2" id="KW-1185">Reference proteome</keyword>
<dbReference type="Proteomes" id="UP001057402">
    <property type="component" value="Chromosome 7"/>
</dbReference>
<sequence length="146" mass="16349">MISSKKLLLLARKWRLAAAIGRKRISFRRTSSKRDPRESNEVLAVKKGHFVVYTTDGGRFVIPLSFLGNRVIRELFAIAEDEFGIPGEGSIVLPIDASSMTYVMSLIRRGLAPEQEKALWMSFSQCSHSYLTVDEALPCVQAVLCM</sequence>
<comment type="caution">
    <text evidence="1">The sequence shown here is derived from an EMBL/GenBank/DDBJ whole genome shotgun (WGS) entry which is preliminary data.</text>
</comment>
<accession>A0ACB9NSM0</accession>